<evidence type="ECO:0000256" key="2">
    <source>
        <dbReference type="ARBA" id="ARBA00007639"/>
    </source>
</evidence>
<proteinExistence type="inferred from homology"/>
<evidence type="ECO:0000256" key="1">
    <source>
        <dbReference type="ARBA" id="ARBA00004196"/>
    </source>
</evidence>
<dbReference type="Pfam" id="PF13407">
    <property type="entry name" value="Peripla_BP_4"/>
    <property type="match status" value="1"/>
</dbReference>
<accession>A0AA46WY90</accession>
<dbReference type="InterPro" id="IPR028082">
    <property type="entry name" value="Peripla_BP_I"/>
</dbReference>
<keyword evidence="3" id="KW-0732">Signal</keyword>
<dbReference type="Proteomes" id="UP001162740">
    <property type="component" value="Chromosome"/>
</dbReference>
<protein>
    <submittedName>
        <fullName evidence="5">Substrate-binding domain-containing protein</fullName>
    </submittedName>
</protein>
<comment type="subcellular location">
    <subcellularLocation>
        <location evidence="1">Cell envelope</location>
    </subcellularLocation>
</comment>
<dbReference type="AlphaFoldDB" id="A0AA46WY90"/>
<dbReference type="SUPFAM" id="SSF53822">
    <property type="entry name" value="Periplasmic binding protein-like I"/>
    <property type="match status" value="1"/>
</dbReference>
<evidence type="ECO:0000313" key="6">
    <source>
        <dbReference type="Proteomes" id="UP001162740"/>
    </source>
</evidence>
<dbReference type="InterPro" id="IPR025997">
    <property type="entry name" value="SBP_2_dom"/>
</dbReference>
<evidence type="ECO:0000313" key="5">
    <source>
        <dbReference type="EMBL" id="UZF46646.1"/>
    </source>
</evidence>
<dbReference type="PANTHER" id="PTHR46847:SF1">
    <property type="entry name" value="D-ALLOSE-BINDING PERIPLASMIC PROTEIN-RELATED"/>
    <property type="match status" value="1"/>
</dbReference>
<gene>
    <name evidence="5" type="ORF">KUM34_008250</name>
</gene>
<organism evidence="5 6">
    <name type="scientific">Rhodococcus rhodochrous</name>
    <dbReference type="NCBI Taxonomy" id="1829"/>
    <lineage>
        <taxon>Bacteria</taxon>
        <taxon>Bacillati</taxon>
        <taxon>Actinomycetota</taxon>
        <taxon>Actinomycetes</taxon>
        <taxon>Mycobacteriales</taxon>
        <taxon>Nocardiaceae</taxon>
        <taxon>Rhodococcus</taxon>
    </lineage>
</organism>
<evidence type="ECO:0000259" key="4">
    <source>
        <dbReference type="Pfam" id="PF13407"/>
    </source>
</evidence>
<dbReference type="RefSeq" id="WP_265572708.1">
    <property type="nucleotide sequence ID" value="NZ_CP083974.1"/>
</dbReference>
<feature type="domain" description="Periplasmic binding protein" evidence="4">
    <location>
        <begin position="107"/>
        <end position="359"/>
    </location>
</feature>
<sequence>MNSIPCPTDARHRGRVARTGERMKSIKHTAVGVLFLGASLALSACTAATDVGSDDTSDKTLSASAQECVDGVQTRLAAATAPTELIAPTAPLDLAKLQGDTIWFITVTMNQFSVDMVEGVEEAATAAGMKVVRYDGQGMTNRFNEGIEQAVAQKAAGIILVGIDPSVVSSALASAAAAGIPVQNTLNTDPDDAIPAGMYGNLTSDFSADGAMAADWVMADSGCAGNLAIISSTSVAVWDNLAQGAKSQIEAECPDCSVTIIDVDVANVATDVGSQLQTTLQRDPDIDYIFPVWDSAVTYVDPVLSAANSKAKVLSRDGLQPNLDAIASGSGQDMDIATPPPGWIGWLAVDDLARAMLGESAPGYVIPTRVIDADNVGDASVESISPEYADYQAAFKAAWSSAQ</sequence>
<dbReference type="Gene3D" id="3.40.50.2300">
    <property type="match status" value="2"/>
</dbReference>
<dbReference type="GO" id="GO:0030313">
    <property type="term" value="C:cell envelope"/>
    <property type="evidence" value="ECO:0007669"/>
    <property type="project" value="UniProtKB-SubCell"/>
</dbReference>
<comment type="similarity">
    <text evidence="2">Belongs to the bacterial solute-binding protein 2 family.</text>
</comment>
<reference evidence="5 6" key="1">
    <citation type="journal article" date="2021" name="Front. Microbiol.">
        <title>Bacterial Transformation of Aromatic Monomers in Softwood Black Liquor.</title>
        <authorList>
            <person name="Navas L.E."/>
            <person name="Dexter G."/>
            <person name="Liu J."/>
            <person name="Levy-Booth D."/>
            <person name="Cho M."/>
            <person name="Jang S.K."/>
            <person name="Mansfield S.D."/>
            <person name="Renneckar S."/>
            <person name="Mohn W.W."/>
            <person name="Eltis L.D."/>
        </authorList>
    </citation>
    <scope>NUCLEOTIDE SEQUENCE [LARGE SCALE GENOMIC DNA]</scope>
    <source>
        <strain evidence="5 6">GD02</strain>
    </source>
</reference>
<dbReference type="GO" id="GO:0030246">
    <property type="term" value="F:carbohydrate binding"/>
    <property type="evidence" value="ECO:0007669"/>
    <property type="project" value="UniProtKB-ARBA"/>
</dbReference>
<dbReference type="EMBL" id="CP083974">
    <property type="protein sequence ID" value="UZF46646.1"/>
    <property type="molecule type" value="Genomic_DNA"/>
</dbReference>
<dbReference type="PANTHER" id="PTHR46847">
    <property type="entry name" value="D-ALLOSE-BINDING PERIPLASMIC PROTEIN-RELATED"/>
    <property type="match status" value="1"/>
</dbReference>
<evidence type="ECO:0000256" key="3">
    <source>
        <dbReference type="ARBA" id="ARBA00022729"/>
    </source>
</evidence>
<name>A0AA46WY90_RHORH</name>